<dbReference type="GO" id="GO:0005737">
    <property type="term" value="C:cytoplasm"/>
    <property type="evidence" value="ECO:0007669"/>
    <property type="project" value="TreeGrafter"/>
</dbReference>
<dbReference type="InterPro" id="IPR003142">
    <property type="entry name" value="BPL_C"/>
</dbReference>
<keyword evidence="1 8" id="KW-0436">Ligase</keyword>
<dbReference type="AlphaFoldDB" id="A0A517M7T8"/>
<dbReference type="GO" id="GO:0004077">
    <property type="term" value="F:biotin--[biotin carboxyl-carrier protein] ligase activity"/>
    <property type="evidence" value="ECO:0007669"/>
    <property type="project" value="UniProtKB-EC"/>
</dbReference>
<evidence type="ECO:0000256" key="3">
    <source>
        <dbReference type="ARBA" id="ARBA00022840"/>
    </source>
</evidence>
<feature type="domain" description="BPL/LPL catalytic" evidence="7">
    <location>
        <begin position="6"/>
        <end position="202"/>
    </location>
</feature>
<dbReference type="PROSITE" id="PS51733">
    <property type="entry name" value="BPL_LPL_CATALYTIC"/>
    <property type="match status" value="1"/>
</dbReference>
<dbReference type="OrthoDB" id="9807064at2"/>
<keyword evidence="9" id="KW-1185">Reference proteome</keyword>
<evidence type="ECO:0000259" key="7">
    <source>
        <dbReference type="PROSITE" id="PS51733"/>
    </source>
</evidence>
<organism evidence="8 9">
    <name type="scientific">Rosistilla ulvae</name>
    <dbReference type="NCBI Taxonomy" id="1930277"/>
    <lineage>
        <taxon>Bacteria</taxon>
        <taxon>Pseudomonadati</taxon>
        <taxon>Planctomycetota</taxon>
        <taxon>Planctomycetia</taxon>
        <taxon>Pirellulales</taxon>
        <taxon>Pirellulaceae</taxon>
        <taxon>Rosistilla</taxon>
    </lineage>
</organism>
<dbReference type="CDD" id="cd16442">
    <property type="entry name" value="BPL"/>
    <property type="match status" value="1"/>
</dbReference>
<accession>A0A517M7T8</accession>
<dbReference type="InterPro" id="IPR008988">
    <property type="entry name" value="Transcriptional_repressor_C"/>
</dbReference>
<keyword evidence="4" id="KW-0092">Biotin</keyword>
<dbReference type="InterPro" id="IPR004143">
    <property type="entry name" value="BPL_LPL_catalytic"/>
</dbReference>
<evidence type="ECO:0000313" key="8">
    <source>
        <dbReference type="EMBL" id="QDS90942.1"/>
    </source>
</evidence>
<proteinExistence type="predicted"/>
<dbReference type="EC" id="6.3.4.15" evidence="5"/>
<evidence type="ECO:0000256" key="4">
    <source>
        <dbReference type="ARBA" id="ARBA00023267"/>
    </source>
</evidence>
<dbReference type="PANTHER" id="PTHR12835">
    <property type="entry name" value="BIOTIN PROTEIN LIGASE"/>
    <property type="match status" value="1"/>
</dbReference>
<evidence type="ECO:0000256" key="2">
    <source>
        <dbReference type="ARBA" id="ARBA00022741"/>
    </source>
</evidence>
<evidence type="ECO:0000313" key="9">
    <source>
        <dbReference type="Proteomes" id="UP000319557"/>
    </source>
</evidence>
<comment type="catalytic activity">
    <reaction evidence="6">
        <text>biotin + L-lysyl-[protein] + ATP = N(6)-biotinyl-L-lysyl-[protein] + AMP + diphosphate + H(+)</text>
        <dbReference type="Rhea" id="RHEA:11756"/>
        <dbReference type="Rhea" id="RHEA-COMP:9752"/>
        <dbReference type="Rhea" id="RHEA-COMP:10505"/>
        <dbReference type="ChEBI" id="CHEBI:15378"/>
        <dbReference type="ChEBI" id="CHEBI:29969"/>
        <dbReference type="ChEBI" id="CHEBI:30616"/>
        <dbReference type="ChEBI" id="CHEBI:33019"/>
        <dbReference type="ChEBI" id="CHEBI:57586"/>
        <dbReference type="ChEBI" id="CHEBI:83144"/>
        <dbReference type="ChEBI" id="CHEBI:456215"/>
        <dbReference type="EC" id="6.3.4.15"/>
    </reaction>
</comment>
<evidence type="ECO:0000256" key="5">
    <source>
        <dbReference type="ARBA" id="ARBA00024227"/>
    </source>
</evidence>
<dbReference type="KEGG" id="ruv:EC9_51610"/>
<protein>
    <recommendedName>
        <fullName evidence="5">biotin--[biotin carboxyl-carrier protein] ligase</fullName>
        <ecNumber evidence="5">6.3.4.15</ecNumber>
    </recommendedName>
</protein>
<dbReference type="Gene3D" id="3.30.930.10">
    <property type="entry name" value="Bira Bifunctional Protein, Domain 2"/>
    <property type="match status" value="1"/>
</dbReference>
<dbReference type="GO" id="GO:0005524">
    <property type="term" value="F:ATP binding"/>
    <property type="evidence" value="ECO:0007669"/>
    <property type="project" value="UniProtKB-KW"/>
</dbReference>
<evidence type="ECO:0000256" key="1">
    <source>
        <dbReference type="ARBA" id="ARBA00022598"/>
    </source>
</evidence>
<gene>
    <name evidence="8" type="primary">birA</name>
    <name evidence="8" type="ORF">EC9_51610</name>
</gene>
<name>A0A517M7T8_9BACT</name>
<dbReference type="EMBL" id="CP036261">
    <property type="protein sequence ID" value="QDS90942.1"/>
    <property type="molecule type" value="Genomic_DNA"/>
</dbReference>
<dbReference type="NCBIfam" id="TIGR00121">
    <property type="entry name" value="birA_ligase"/>
    <property type="match status" value="1"/>
</dbReference>
<dbReference type="Pfam" id="PF02237">
    <property type="entry name" value="BPL_C"/>
    <property type="match status" value="1"/>
</dbReference>
<dbReference type="InterPro" id="IPR004408">
    <property type="entry name" value="Biotin_CoA_COase_ligase"/>
</dbReference>
<keyword evidence="2" id="KW-0547">Nucleotide-binding</keyword>
<dbReference type="InterPro" id="IPR045864">
    <property type="entry name" value="aa-tRNA-synth_II/BPL/LPL"/>
</dbReference>
<dbReference type="Gene3D" id="2.30.30.100">
    <property type="match status" value="1"/>
</dbReference>
<dbReference type="RefSeq" id="WP_145348668.1">
    <property type="nucleotide sequence ID" value="NZ_CP036261.1"/>
</dbReference>
<dbReference type="SUPFAM" id="SSF50037">
    <property type="entry name" value="C-terminal domain of transcriptional repressors"/>
    <property type="match status" value="1"/>
</dbReference>
<dbReference type="Pfam" id="PF03099">
    <property type="entry name" value="BPL_LplA_LipB"/>
    <property type="match status" value="1"/>
</dbReference>
<dbReference type="Proteomes" id="UP000319557">
    <property type="component" value="Chromosome"/>
</dbReference>
<sequence>MQVDWQGPDAVLQLLSRSGWLRSIRWVPEVDSTNRLAKSIADQADQPTPLLIVAKSQTQGRGRLGRSWFSDSGTLTFSLMLAAPQLAVDRTRWPQLALVAGLAVCDVVGEVVEPVAVQLKWPNDVYLAGGKVAGVLIETAGRDNDHVVIGIGLNVATDLTKAPPEVRQRARSIRDYADHAVETFAILPEIIDRIALRIAAWRTDSAAIADDFSKVCLLRGRRVAIETAGQTLQGVCLGIDGEGALRVRRDDGEVVEVRSGEVVRWSDEVEVHDG</sequence>
<evidence type="ECO:0000256" key="6">
    <source>
        <dbReference type="ARBA" id="ARBA00047846"/>
    </source>
</evidence>
<dbReference type="PANTHER" id="PTHR12835:SF5">
    <property type="entry name" value="BIOTIN--PROTEIN LIGASE"/>
    <property type="match status" value="1"/>
</dbReference>
<reference evidence="8 9" key="1">
    <citation type="submission" date="2019-02" db="EMBL/GenBank/DDBJ databases">
        <title>Deep-cultivation of Planctomycetes and their phenomic and genomic characterization uncovers novel biology.</title>
        <authorList>
            <person name="Wiegand S."/>
            <person name="Jogler M."/>
            <person name="Boedeker C."/>
            <person name="Pinto D."/>
            <person name="Vollmers J."/>
            <person name="Rivas-Marin E."/>
            <person name="Kohn T."/>
            <person name="Peeters S.H."/>
            <person name="Heuer A."/>
            <person name="Rast P."/>
            <person name="Oberbeckmann S."/>
            <person name="Bunk B."/>
            <person name="Jeske O."/>
            <person name="Meyerdierks A."/>
            <person name="Storesund J.E."/>
            <person name="Kallscheuer N."/>
            <person name="Luecker S."/>
            <person name="Lage O.M."/>
            <person name="Pohl T."/>
            <person name="Merkel B.J."/>
            <person name="Hornburger P."/>
            <person name="Mueller R.-W."/>
            <person name="Bruemmer F."/>
            <person name="Labrenz M."/>
            <person name="Spormann A.M."/>
            <person name="Op den Camp H."/>
            <person name="Overmann J."/>
            <person name="Amann R."/>
            <person name="Jetten M.S.M."/>
            <person name="Mascher T."/>
            <person name="Medema M.H."/>
            <person name="Devos D.P."/>
            <person name="Kaster A.-K."/>
            <person name="Ovreas L."/>
            <person name="Rohde M."/>
            <person name="Galperin M.Y."/>
            <person name="Jogler C."/>
        </authorList>
    </citation>
    <scope>NUCLEOTIDE SEQUENCE [LARGE SCALE GENOMIC DNA]</scope>
    <source>
        <strain evidence="8 9">EC9</strain>
    </source>
</reference>
<dbReference type="SUPFAM" id="SSF55681">
    <property type="entry name" value="Class II aaRS and biotin synthetases"/>
    <property type="match status" value="1"/>
</dbReference>
<keyword evidence="3" id="KW-0067">ATP-binding</keyword>